<evidence type="ECO:0000313" key="4">
    <source>
        <dbReference type="Proteomes" id="UP000809829"/>
    </source>
</evidence>
<keyword evidence="1" id="KW-0812">Transmembrane</keyword>
<dbReference type="InterPro" id="IPR048198">
    <property type="entry name" value="YtrI"/>
</dbReference>
<dbReference type="NCBIfam" id="NF041479">
    <property type="entry name" value="spor_membprot_YtrI"/>
    <property type="match status" value="1"/>
</dbReference>
<dbReference type="RefSeq" id="WP_205182418.1">
    <property type="nucleotide sequence ID" value="NZ_JAFBFC010000001.1"/>
</dbReference>
<keyword evidence="1" id="KW-1133">Transmembrane helix</keyword>
<reference evidence="3 4" key="1">
    <citation type="submission" date="2021-01" db="EMBL/GenBank/DDBJ databases">
        <title>Genomic Encyclopedia of Type Strains, Phase IV (KMG-IV): sequencing the most valuable type-strain genomes for metagenomic binning, comparative biology and taxonomic classification.</title>
        <authorList>
            <person name="Goeker M."/>
        </authorList>
    </citation>
    <scope>NUCLEOTIDE SEQUENCE [LARGE SCALE GENOMIC DNA]</scope>
    <source>
        <strain evidence="3 4">DSM 104297</strain>
    </source>
</reference>
<name>A0ABS2QPT0_9BACI</name>
<accession>A0ABS2QPT0</accession>
<evidence type="ECO:0000259" key="2">
    <source>
        <dbReference type="Pfam" id="PF26347"/>
    </source>
</evidence>
<comment type="caution">
    <text evidence="3">The sequence shown here is derived from an EMBL/GenBank/DDBJ whole genome shotgun (WGS) entry which is preliminary data.</text>
</comment>
<keyword evidence="4" id="KW-1185">Reference proteome</keyword>
<evidence type="ECO:0000256" key="1">
    <source>
        <dbReference type="SAM" id="Phobius"/>
    </source>
</evidence>
<keyword evidence="1" id="KW-0472">Membrane</keyword>
<sequence length="174" mass="20807">MRVPDNRLYKRSDWQRFFAGLAIGAIISWGVFLALYGMSQDARIKYFNDRKEEFEDLKRDKEIWMSEKEALNKENKRNLLIQDIKVRVATEQKEKYKLDSYSAYLIQESAKEEIEYLISKNIEDVYNSNQLLKKAIENKEYKIDKMLYTVEVHEILFYTTLSVQLKIKSVKKII</sequence>
<dbReference type="EMBL" id="JAFBFC010000001">
    <property type="protein sequence ID" value="MBM7701223.1"/>
    <property type="molecule type" value="Genomic_DNA"/>
</dbReference>
<protein>
    <submittedName>
        <fullName evidence="3">Gas vesicle protein</fullName>
    </submittedName>
</protein>
<feature type="domain" description="Sporulation membrane protein YtrI C-terminal" evidence="2">
    <location>
        <begin position="85"/>
        <end position="168"/>
    </location>
</feature>
<organism evidence="3 4">
    <name type="scientific">Priestia iocasae</name>
    <dbReference type="NCBI Taxonomy" id="2291674"/>
    <lineage>
        <taxon>Bacteria</taxon>
        <taxon>Bacillati</taxon>
        <taxon>Bacillota</taxon>
        <taxon>Bacilli</taxon>
        <taxon>Bacillales</taxon>
        <taxon>Bacillaceae</taxon>
        <taxon>Priestia</taxon>
    </lineage>
</organism>
<feature type="transmembrane region" description="Helical" evidence="1">
    <location>
        <begin position="17"/>
        <end position="36"/>
    </location>
</feature>
<dbReference type="InterPro" id="IPR058620">
    <property type="entry name" value="YtrI_C"/>
</dbReference>
<dbReference type="Proteomes" id="UP000809829">
    <property type="component" value="Unassembled WGS sequence"/>
</dbReference>
<evidence type="ECO:0000313" key="3">
    <source>
        <dbReference type="EMBL" id="MBM7701223.1"/>
    </source>
</evidence>
<proteinExistence type="predicted"/>
<dbReference type="Pfam" id="PF26347">
    <property type="entry name" value="YtrI_sporulation"/>
    <property type="match status" value="1"/>
</dbReference>
<gene>
    <name evidence="3" type="ORF">JOC83_000049</name>
</gene>